<dbReference type="AlphaFoldDB" id="A0A382VWG8"/>
<feature type="transmembrane region" description="Helical" evidence="1">
    <location>
        <begin position="237"/>
        <end position="261"/>
    </location>
</feature>
<evidence type="ECO:0000313" key="2">
    <source>
        <dbReference type="EMBL" id="SVD50853.1"/>
    </source>
</evidence>
<keyword evidence="1" id="KW-0812">Transmembrane</keyword>
<evidence type="ECO:0000256" key="1">
    <source>
        <dbReference type="SAM" id="Phobius"/>
    </source>
</evidence>
<name>A0A382VWG8_9ZZZZ</name>
<sequence>MSNIRVTYAGLISLIGGIISVLTGTVFTLIITRTVTPEEYGTWGLILALITYVTLIGPIVSYWSTRDTARNIQSGKTAILSSMLLSIGAVSIYILISYLMGNYTNVEKNVLLFAAILIPAMFVNGILAAINLGWKPHAISYGTLAYGISSIPLALFLIYYLNFGVTGIIISVFLANIVSIIILFYYAKEKIVNRFNKAFLKKWLKFSWIPIYPGIAVLVAGFDISIFTIITGSVIGLAFWTAAMVLPAMISHTALISRAIYAKLLEEKTGFMSQNLT</sequence>
<feature type="transmembrane region" description="Helical" evidence="1">
    <location>
        <begin position="43"/>
        <end position="65"/>
    </location>
</feature>
<feature type="transmembrane region" description="Helical" evidence="1">
    <location>
        <begin position="208"/>
        <end position="231"/>
    </location>
</feature>
<dbReference type="EMBL" id="UINC01155158">
    <property type="protein sequence ID" value="SVD50853.1"/>
    <property type="molecule type" value="Genomic_DNA"/>
</dbReference>
<proteinExistence type="predicted"/>
<feature type="transmembrane region" description="Helical" evidence="1">
    <location>
        <begin position="111"/>
        <end position="134"/>
    </location>
</feature>
<keyword evidence="1" id="KW-1133">Transmembrane helix</keyword>
<feature type="transmembrane region" description="Helical" evidence="1">
    <location>
        <begin position="141"/>
        <end position="161"/>
    </location>
</feature>
<feature type="transmembrane region" description="Helical" evidence="1">
    <location>
        <begin position="77"/>
        <end position="99"/>
    </location>
</feature>
<feature type="transmembrane region" description="Helical" evidence="1">
    <location>
        <begin position="7"/>
        <end position="31"/>
    </location>
</feature>
<reference evidence="2" key="1">
    <citation type="submission" date="2018-05" db="EMBL/GenBank/DDBJ databases">
        <authorList>
            <person name="Lanie J.A."/>
            <person name="Ng W.-L."/>
            <person name="Kazmierczak K.M."/>
            <person name="Andrzejewski T.M."/>
            <person name="Davidsen T.M."/>
            <person name="Wayne K.J."/>
            <person name="Tettelin H."/>
            <person name="Glass J.I."/>
            <person name="Rusch D."/>
            <person name="Podicherti R."/>
            <person name="Tsui H.-C.T."/>
            <person name="Winkler M.E."/>
        </authorList>
    </citation>
    <scope>NUCLEOTIDE SEQUENCE</scope>
</reference>
<gene>
    <name evidence="2" type="ORF">METZ01_LOCUS403707</name>
</gene>
<protein>
    <recommendedName>
        <fullName evidence="3">Polysaccharide biosynthesis protein C-terminal domain-containing protein</fullName>
    </recommendedName>
</protein>
<organism evidence="2">
    <name type="scientific">marine metagenome</name>
    <dbReference type="NCBI Taxonomy" id="408172"/>
    <lineage>
        <taxon>unclassified sequences</taxon>
        <taxon>metagenomes</taxon>
        <taxon>ecological metagenomes</taxon>
    </lineage>
</organism>
<evidence type="ECO:0008006" key="3">
    <source>
        <dbReference type="Google" id="ProtNLM"/>
    </source>
</evidence>
<accession>A0A382VWG8</accession>
<feature type="transmembrane region" description="Helical" evidence="1">
    <location>
        <begin position="167"/>
        <end position="187"/>
    </location>
</feature>
<keyword evidence="1" id="KW-0472">Membrane</keyword>
<feature type="non-terminal residue" evidence="2">
    <location>
        <position position="277"/>
    </location>
</feature>